<dbReference type="EMBL" id="AZBU02000003">
    <property type="protein sequence ID" value="TKR88332.1"/>
    <property type="molecule type" value="Genomic_DNA"/>
</dbReference>
<keyword evidence="1" id="KW-0175">Coiled coil</keyword>
<evidence type="ECO:0000256" key="1">
    <source>
        <dbReference type="SAM" id="Coils"/>
    </source>
</evidence>
<gene>
    <name evidence="2" type="ORF">L596_012589</name>
</gene>
<comment type="caution">
    <text evidence="2">The sequence shown here is derived from an EMBL/GenBank/DDBJ whole genome shotgun (WGS) entry which is preliminary data.</text>
</comment>
<dbReference type="AlphaFoldDB" id="A0A4U5NXV4"/>
<accession>A0A4U5NXV4</accession>
<evidence type="ECO:0000313" key="3">
    <source>
        <dbReference type="Proteomes" id="UP000298663"/>
    </source>
</evidence>
<sequence>MRPEDETLFTEWFDEFFDSTKEHLEANLRHVTEDPSEEAILGQQQMIRQKMEEMLKSPFKTIGDFVGNDLDNMKPQTEEIQRQLDSGVPEKDLKAQIFEFAFNPRTDCFNDFDLLVSDQTRKLKKKAKEAAEETEEFFSKLEMLAAILEMDEEDLDKESEEFEAMEH</sequence>
<dbReference type="Proteomes" id="UP000298663">
    <property type="component" value="Unassembled WGS sequence"/>
</dbReference>
<organism evidence="2 3">
    <name type="scientific">Steinernema carpocapsae</name>
    <name type="common">Entomopathogenic nematode</name>
    <dbReference type="NCBI Taxonomy" id="34508"/>
    <lineage>
        <taxon>Eukaryota</taxon>
        <taxon>Metazoa</taxon>
        <taxon>Ecdysozoa</taxon>
        <taxon>Nematoda</taxon>
        <taxon>Chromadorea</taxon>
        <taxon>Rhabditida</taxon>
        <taxon>Tylenchina</taxon>
        <taxon>Panagrolaimomorpha</taxon>
        <taxon>Strongyloidoidea</taxon>
        <taxon>Steinernematidae</taxon>
        <taxon>Steinernema</taxon>
    </lineage>
</organism>
<reference evidence="2 3" key="2">
    <citation type="journal article" date="2019" name="G3 (Bethesda)">
        <title>Hybrid Assembly of the Genome of the Entomopathogenic Nematode Steinernema carpocapsae Identifies the X-Chromosome.</title>
        <authorList>
            <person name="Serra L."/>
            <person name="Macchietto M."/>
            <person name="Macias-Munoz A."/>
            <person name="McGill C.J."/>
            <person name="Rodriguez I.M."/>
            <person name="Rodriguez B."/>
            <person name="Murad R."/>
            <person name="Mortazavi A."/>
        </authorList>
    </citation>
    <scope>NUCLEOTIDE SEQUENCE [LARGE SCALE GENOMIC DNA]</scope>
    <source>
        <strain evidence="2 3">ALL</strain>
    </source>
</reference>
<reference evidence="2 3" key="1">
    <citation type="journal article" date="2015" name="Genome Biol.">
        <title>Comparative genomics of Steinernema reveals deeply conserved gene regulatory networks.</title>
        <authorList>
            <person name="Dillman A.R."/>
            <person name="Macchietto M."/>
            <person name="Porter C.F."/>
            <person name="Rogers A."/>
            <person name="Williams B."/>
            <person name="Antoshechkin I."/>
            <person name="Lee M.M."/>
            <person name="Goodwin Z."/>
            <person name="Lu X."/>
            <person name="Lewis E.E."/>
            <person name="Goodrich-Blair H."/>
            <person name="Stock S.P."/>
            <person name="Adams B.J."/>
            <person name="Sternberg P.W."/>
            <person name="Mortazavi A."/>
        </authorList>
    </citation>
    <scope>NUCLEOTIDE SEQUENCE [LARGE SCALE GENOMIC DNA]</scope>
    <source>
        <strain evidence="2 3">ALL</strain>
    </source>
</reference>
<evidence type="ECO:0000313" key="2">
    <source>
        <dbReference type="EMBL" id="TKR88332.1"/>
    </source>
</evidence>
<proteinExistence type="predicted"/>
<feature type="coiled-coil region" evidence="1">
    <location>
        <begin position="116"/>
        <end position="161"/>
    </location>
</feature>
<keyword evidence="3" id="KW-1185">Reference proteome</keyword>
<protein>
    <submittedName>
        <fullName evidence="2">Uncharacterized protein</fullName>
    </submittedName>
</protein>
<name>A0A4U5NXV4_STECR</name>